<protein>
    <submittedName>
        <fullName evidence="2">Uncharacterized protein</fullName>
    </submittedName>
</protein>
<keyword evidence="1" id="KW-1133">Transmembrane helix</keyword>
<evidence type="ECO:0000313" key="2">
    <source>
        <dbReference type="EMBL" id="KAB0358658.1"/>
    </source>
</evidence>
<keyword evidence="1" id="KW-0812">Transmembrane</keyword>
<comment type="caution">
    <text evidence="2">The sequence shown here is derived from an EMBL/GenBank/DDBJ whole genome shotgun (WGS) entry which is preliminary data.</text>
</comment>
<keyword evidence="3" id="KW-1185">Reference proteome</keyword>
<proteinExistence type="predicted"/>
<feature type="transmembrane region" description="Helical" evidence="1">
    <location>
        <begin position="12"/>
        <end position="29"/>
    </location>
</feature>
<gene>
    <name evidence="2" type="ORF">FD754_002814</name>
</gene>
<organism evidence="2 3">
    <name type="scientific">Muntiacus muntjak</name>
    <name type="common">Barking deer</name>
    <name type="synonym">Indian muntjac</name>
    <dbReference type="NCBI Taxonomy" id="9888"/>
    <lineage>
        <taxon>Eukaryota</taxon>
        <taxon>Metazoa</taxon>
        <taxon>Chordata</taxon>
        <taxon>Craniata</taxon>
        <taxon>Vertebrata</taxon>
        <taxon>Euteleostomi</taxon>
        <taxon>Mammalia</taxon>
        <taxon>Eutheria</taxon>
        <taxon>Laurasiatheria</taxon>
        <taxon>Artiodactyla</taxon>
        <taxon>Ruminantia</taxon>
        <taxon>Pecora</taxon>
        <taxon>Cervidae</taxon>
        <taxon>Muntiacinae</taxon>
        <taxon>Muntiacus</taxon>
    </lineage>
</organism>
<dbReference type="Proteomes" id="UP000326458">
    <property type="component" value="Unassembled WGS sequence"/>
</dbReference>
<sequence>KNWALSIDQCQLQALQFSIYLINLLSMLLRYSGFTGIQKAVVDQTGSRPPNSDHDLVFGANLAFGSSLELLSPKTELVITGCH</sequence>
<dbReference type="EMBL" id="VCEA01000001">
    <property type="protein sequence ID" value="KAB0358658.1"/>
    <property type="molecule type" value="Genomic_DNA"/>
</dbReference>
<dbReference type="AlphaFoldDB" id="A0A5N3WCR4"/>
<accession>A0A5N3WCR4</accession>
<evidence type="ECO:0000256" key="1">
    <source>
        <dbReference type="SAM" id="Phobius"/>
    </source>
</evidence>
<evidence type="ECO:0000313" key="3">
    <source>
        <dbReference type="Proteomes" id="UP000326458"/>
    </source>
</evidence>
<reference evidence="2 3" key="1">
    <citation type="submission" date="2019-06" db="EMBL/GenBank/DDBJ databases">
        <title>Discovery of a novel chromosome fission-fusion reversal in muntjac.</title>
        <authorList>
            <person name="Mudd A.B."/>
            <person name="Bredeson J.V."/>
            <person name="Baum R."/>
            <person name="Hockemeyer D."/>
            <person name="Rokhsar D.S."/>
        </authorList>
    </citation>
    <scope>NUCLEOTIDE SEQUENCE [LARGE SCALE GENOMIC DNA]</scope>
    <source>
        <strain evidence="2">UTSW_UCB_Mm</strain>
        <tissue evidence="2">Fibroblast cell line</tissue>
    </source>
</reference>
<keyword evidence="1" id="KW-0472">Membrane</keyword>
<feature type="non-terminal residue" evidence="2">
    <location>
        <position position="83"/>
    </location>
</feature>
<feature type="non-terminal residue" evidence="2">
    <location>
        <position position="1"/>
    </location>
</feature>
<name>A0A5N3WCR4_MUNMU</name>